<protein>
    <submittedName>
        <fullName evidence="1">Uncharacterized protein</fullName>
    </submittedName>
</protein>
<evidence type="ECO:0000313" key="2">
    <source>
        <dbReference type="Proteomes" id="UP001151699"/>
    </source>
</evidence>
<gene>
    <name evidence="1" type="ORF">Bhyg_01204</name>
</gene>
<proteinExistence type="predicted"/>
<sequence length="51" mass="5747">MTIQKGVFAEKVETEEVQRPSNNKRFANANANKMSIKHKLISVNDSEVLSD</sequence>
<organism evidence="1 2">
    <name type="scientific">Pseudolycoriella hygida</name>
    <dbReference type="NCBI Taxonomy" id="35572"/>
    <lineage>
        <taxon>Eukaryota</taxon>
        <taxon>Metazoa</taxon>
        <taxon>Ecdysozoa</taxon>
        <taxon>Arthropoda</taxon>
        <taxon>Hexapoda</taxon>
        <taxon>Insecta</taxon>
        <taxon>Pterygota</taxon>
        <taxon>Neoptera</taxon>
        <taxon>Endopterygota</taxon>
        <taxon>Diptera</taxon>
        <taxon>Nematocera</taxon>
        <taxon>Sciaroidea</taxon>
        <taxon>Sciaridae</taxon>
        <taxon>Pseudolycoriella</taxon>
    </lineage>
</organism>
<keyword evidence="2" id="KW-1185">Reference proteome</keyword>
<name>A0A9Q0S759_9DIPT</name>
<evidence type="ECO:0000313" key="1">
    <source>
        <dbReference type="EMBL" id="KAJ6645995.1"/>
    </source>
</evidence>
<reference evidence="1" key="1">
    <citation type="submission" date="2022-07" db="EMBL/GenBank/DDBJ databases">
        <authorList>
            <person name="Trinca V."/>
            <person name="Uliana J.V.C."/>
            <person name="Torres T.T."/>
            <person name="Ward R.J."/>
            <person name="Monesi N."/>
        </authorList>
    </citation>
    <scope>NUCLEOTIDE SEQUENCE</scope>
    <source>
        <strain evidence="1">HSMRA1968</strain>
        <tissue evidence="1">Whole embryos</tissue>
    </source>
</reference>
<dbReference type="EMBL" id="WJQU01000001">
    <property type="protein sequence ID" value="KAJ6645995.1"/>
    <property type="molecule type" value="Genomic_DNA"/>
</dbReference>
<dbReference type="Proteomes" id="UP001151699">
    <property type="component" value="Chromosome A"/>
</dbReference>
<accession>A0A9Q0S759</accession>
<dbReference type="AlphaFoldDB" id="A0A9Q0S759"/>
<comment type="caution">
    <text evidence="1">The sequence shown here is derived from an EMBL/GenBank/DDBJ whole genome shotgun (WGS) entry which is preliminary data.</text>
</comment>